<dbReference type="GO" id="GO:0003730">
    <property type="term" value="F:mRNA 3'-UTR binding"/>
    <property type="evidence" value="ECO:0007669"/>
    <property type="project" value="TreeGrafter"/>
</dbReference>
<evidence type="ECO:0000313" key="3">
    <source>
        <dbReference type="Proteomes" id="UP000015104"/>
    </source>
</evidence>
<organism evidence="2 3">
    <name type="scientific">Tetranychus urticae</name>
    <name type="common">Two-spotted spider mite</name>
    <dbReference type="NCBI Taxonomy" id="32264"/>
    <lineage>
        <taxon>Eukaryota</taxon>
        <taxon>Metazoa</taxon>
        <taxon>Ecdysozoa</taxon>
        <taxon>Arthropoda</taxon>
        <taxon>Chelicerata</taxon>
        <taxon>Arachnida</taxon>
        <taxon>Acari</taxon>
        <taxon>Acariformes</taxon>
        <taxon>Trombidiformes</taxon>
        <taxon>Prostigmata</taxon>
        <taxon>Eleutherengona</taxon>
        <taxon>Raphignathae</taxon>
        <taxon>Tetranychoidea</taxon>
        <taxon>Tetranychidae</taxon>
        <taxon>Tetranychus</taxon>
    </lineage>
</organism>
<evidence type="ECO:0000313" key="2">
    <source>
        <dbReference type="EnsemblMetazoa" id="tetur06g00570.1"/>
    </source>
</evidence>
<dbReference type="Pfam" id="PF23774">
    <property type="entry name" value="TPR_GEMI5"/>
    <property type="match status" value="1"/>
</dbReference>
<dbReference type="PANTHER" id="PTHR46362">
    <property type="entry name" value="GEM-ASSOCIATED PROTEIN 5"/>
    <property type="match status" value="1"/>
</dbReference>
<dbReference type="STRING" id="32264.T1K6I0"/>
<dbReference type="GO" id="GO:0032797">
    <property type="term" value="C:SMN complex"/>
    <property type="evidence" value="ECO:0007669"/>
    <property type="project" value="TreeGrafter"/>
</dbReference>
<dbReference type="EMBL" id="CAEY01001792">
    <property type="status" value="NOT_ANNOTATED_CDS"/>
    <property type="molecule type" value="Genomic_DNA"/>
</dbReference>
<dbReference type="EnsemblMetazoa" id="tetur06g00570.1">
    <property type="protein sequence ID" value="tetur06g00570.1"/>
    <property type="gene ID" value="tetur06g00570"/>
</dbReference>
<dbReference type="OrthoDB" id="7326421at2759"/>
<dbReference type="GO" id="GO:0000387">
    <property type="term" value="P:spliceosomal snRNP assembly"/>
    <property type="evidence" value="ECO:0007669"/>
    <property type="project" value="TreeGrafter"/>
</dbReference>
<sequence length="358" mass="40513">MMQAMSQNVYSGAAAAAARNTPRSSFDHQLSDYSKVNSKRKYQYDVKILRSLQSHPLSLKKPDLPDLDIVQQVAIPHREKKTNRINDSLDQSLIIRPKISSKLKNSSKTLNEHIIKEKKKSLLPLANISENCSTKLQTIQDIEYLIERKYTIPGTNNDDEARKRCLLFLDKDDIAELVQEEICNHKTNSNFSLAYQVSALKGNLKETIIEASRAKQLNDWMVAMSASISREFWSKITLLYAVQLENSNEFTQAAMYYSSLHRITDAVSVLLKAGLYKESLILVKNCAPHNSQLIGDILNAWAKTKESQDNLEFAAKIYAANLEPEEAARCLAGRRDDPKCQSLSRILNSTKPMVINHN</sequence>
<dbReference type="AlphaFoldDB" id="T1K6I0"/>
<proteinExistence type="predicted"/>
<dbReference type="HOGENOM" id="CLU_774627_0_0_1"/>
<evidence type="ECO:0000259" key="1">
    <source>
        <dbReference type="Pfam" id="PF23774"/>
    </source>
</evidence>
<name>T1K6I0_TETUR</name>
<gene>
    <name evidence="2" type="primary">107361110</name>
</gene>
<reference evidence="2" key="2">
    <citation type="submission" date="2015-06" db="UniProtKB">
        <authorList>
            <consortium name="EnsemblMetazoa"/>
        </authorList>
    </citation>
    <scope>IDENTIFICATION</scope>
</reference>
<dbReference type="GO" id="GO:0005634">
    <property type="term" value="C:nucleus"/>
    <property type="evidence" value="ECO:0007669"/>
    <property type="project" value="TreeGrafter"/>
</dbReference>
<feature type="domain" description="Gem-associated protein 5 TPR" evidence="1">
    <location>
        <begin position="167"/>
        <end position="344"/>
    </location>
</feature>
<dbReference type="PANTHER" id="PTHR46362:SF1">
    <property type="entry name" value="GEM-ASSOCIATED PROTEIN 5"/>
    <property type="match status" value="1"/>
</dbReference>
<dbReference type="KEGG" id="tut:107361110"/>
<protein>
    <recommendedName>
        <fullName evidence="1">Gem-associated protein 5 TPR domain-containing protein</fullName>
    </recommendedName>
</protein>
<dbReference type="InterPro" id="IPR056421">
    <property type="entry name" value="TPR_GEMI5"/>
</dbReference>
<dbReference type="InterPro" id="IPR052640">
    <property type="entry name" value="Gemin-5"/>
</dbReference>
<keyword evidence="3" id="KW-1185">Reference proteome</keyword>
<dbReference type="Proteomes" id="UP000015104">
    <property type="component" value="Unassembled WGS sequence"/>
</dbReference>
<reference evidence="3" key="1">
    <citation type="submission" date="2011-08" db="EMBL/GenBank/DDBJ databases">
        <authorList>
            <person name="Rombauts S."/>
        </authorList>
    </citation>
    <scope>NUCLEOTIDE SEQUENCE</scope>
    <source>
        <strain evidence="3">London</strain>
    </source>
</reference>
<accession>T1K6I0</accession>